<gene>
    <name evidence="2" type="ORF">Rhopal_003457-T1</name>
</gene>
<feature type="region of interest" description="Disordered" evidence="1">
    <location>
        <begin position="1"/>
        <end position="137"/>
    </location>
</feature>
<feature type="compositionally biased region" description="Low complexity" evidence="1">
    <location>
        <begin position="1224"/>
        <end position="1244"/>
    </location>
</feature>
<organism evidence="2 3">
    <name type="scientific">Rhodotorula paludigena</name>
    <dbReference type="NCBI Taxonomy" id="86838"/>
    <lineage>
        <taxon>Eukaryota</taxon>
        <taxon>Fungi</taxon>
        <taxon>Dikarya</taxon>
        <taxon>Basidiomycota</taxon>
        <taxon>Pucciniomycotina</taxon>
        <taxon>Microbotryomycetes</taxon>
        <taxon>Sporidiobolales</taxon>
        <taxon>Sporidiobolaceae</taxon>
        <taxon>Rhodotorula</taxon>
    </lineage>
</organism>
<name>A0AAV5GLQ1_9BASI</name>
<dbReference type="EMBL" id="BQKY01000006">
    <property type="protein sequence ID" value="GJN90446.1"/>
    <property type="molecule type" value="Genomic_DNA"/>
</dbReference>
<feature type="region of interest" description="Disordered" evidence="1">
    <location>
        <begin position="1213"/>
        <end position="1252"/>
    </location>
</feature>
<feature type="region of interest" description="Disordered" evidence="1">
    <location>
        <begin position="949"/>
        <end position="968"/>
    </location>
</feature>
<accession>A0AAV5GLQ1</accession>
<dbReference type="Proteomes" id="UP001342314">
    <property type="component" value="Unassembled WGS sequence"/>
</dbReference>
<proteinExistence type="predicted"/>
<evidence type="ECO:0000256" key="1">
    <source>
        <dbReference type="SAM" id="MobiDB-lite"/>
    </source>
</evidence>
<evidence type="ECO:0000313" key="3">
    <source>
        <dbReference type="Proteomes" id="UP001342314"/>
    </source>
</evidence>
<feature type="compositionally biased region" description="Acidic residues" evidence="1">
    <location>
        <begin position="49"/>
        <end position="61"/>
    </location>
</feature>
<comment type="caution">
    <text evidence="2">The sequence shown here is derived from an EMBL/GenBank/DDBJ whole genome shotgun (WGS) entry which is preliminary data.</text>
</comment>
<keyword evidence="3" id="KW-1185">Reference proteome</keyword>
<feature type="compositionally biased region" description="Polar residues" evidence="1">
    <location>
        <begin position="1"/>
        <end position="13"/>
    </location>
</feature>
<feature type="compositionally biased region" description="Low complexity" evidence="1">
    <location>
        <begin position="14"/>
        <end position="26"/>
    </location>
</feature>
<feature type="compositionally biased region" description="Basic and acidic residues" evidence="1">
    <location>
        <begin position="110"/>
        <end position="121"/>
    </location>
</feature>
<evidence type="ECO:0000313" key="2">
    <source>
        <dbReference type="EMBL" id="GJN90446.1"/>
    </source>
</evidence>
<feature type="compositionally biased region" description="Low complexity" evidence="1">
    <location>
        <begin position="79"/>
        <end position="88"/>
    </location>
</feature>
<evidence type="ECO:0008006" key="4">
    <source>
        <dbReference type="Google" id="ProtNLM"/>
    </source>
</evidence>
<reference evidence="2 3" key="1">
    <citation type="submission" date="2021-12" db="EMBL/GenBank/DDBJ databases">
        <title>High titer production of polyol ester of fatty acids by Rhodotorula paludigena BS15 towards product separation-free biomass refinery.</title>
        <authorList>
            <person name="Mano J."/>
            <person name="Ono H."/>
            <person name="Tanaka T."/>
            <person name="Naito K."/>
            <person name="Sushida H."/>
            <person name="Ike M."/>
            <person name="Tokuyasu K."/>
            <person name="Kitaoka M."/>
        </authorList>
    </citation>
    <scope>NUCLEOTIDE SEQUENCE [LARGE SCALE GENOMIC DNA]</scope>
    <source>
        <strain evidence="2 3">BS15</strain>
    </source>
</reference>
<dbReference type="AlphaFoldDB" id="A0AAV5GLQ1"/>
<sequence>MASSASSSTAQPHASTRTRPARRAASQLRSLTGYRDASDSDGGSLGSNDGDECYAEEDQDVEIAPAFEPDEDEYNADEGVAAASAVRRSAGKQAAKKPKVVASTSKRQSSKKDKGKERETKSQGADDDAKTSSRRQRLLQMRSVEELEEMWEEEQDALAWVTPTYPPRLRALHTVFRPLKPAGKSKRDQVTAAERSGATVNSPEVIGTCEVLECCHAPDERHRLGKQKPAKDFAKSIQGLSRADFGFNSIDGIFTPGTSFVGAKIGLALVHEASTADECREALDLEMIRSRAATTQAAALATPRSEDYEFELLAKWREIVSQGGPVVSLEQKIAALLLLSLADEGYAAEGPDGKLRVSSIETQDEAARMQSNITFSKHSLFGPTIRIASQVIGPLVPSSGVFGKIKQNIWGTDRVVLLSRPFNDSYRFYLVLPKFTSEKYQIVVPPYAGKLLSVPNTPVLQFGSTAPGEANDWHREVDESIALLPPEQVEAAQDARDEILYLMTFIDKHYQEKKPKSKSDGDRINRSIVALAEREMPQWNTADTIVAQAGITAYGLHIYKHGNTVHVNRGALTRKSRRDYTKPERVFSNIATKQLGLILVSIGTKIFLQTKSREKAELVMAALIDTVIFEDIDDTMRPVVCKTCNELYTQALVPNVKGLVNPVRLALSATLGVVPKVWELVHLIPKIRSEMFITGDLPPQYKIASNFAQAQQMWAGVSGYRTSVDLATDAYLGGDLTMTGLGYPYPRASLDAVGLLPIPSGDDVMFVKHAIPENTVFTTSPINLMAQARPRSDIVLVSLLIAITTVVGVLERGKGEEAFANANHGRATALLHALHDRLVENRCLILQWSYDVDWPPASGGKSPLKVVADKILDGLGPLETFLAHARAMDQFLDDVLRIRNFGDTALPGSEVWYRNMFEHLRTAPHTCLYLSDVPSEQVAEALDALEKNRTARSPVERSTPGRKDLDDPADEERIFNMLLEIERLFEYRFERTEDGFPMMADKAEVEEIKAGGGRPDKAAVIFNLRVRYWRMLLKCDAKYREDVGAEDEEGLFPCFVVVVFYLIAKYSGRDVYCGRLVWFAPAHPQAAGVGHTVPFQPMLTGRTVPHPTSIDDFDFEACNVALRNFNSTRHVVLSVQGELDTADGDVKRCFFKHLLKYLVRVLGADGVHGWSDDEHKLVSSVVGEVLAAEPEELLAPLKDRGYLVRPHLPQTVTLPRETVGTGGVSASAEGGAEAGTSSGATRSGMGQTADEG</sequence>
<feature type="compositionally biased region" description="Basic and acidic residues" evidence="1">
    <location>
        <begin position="959"/>
        <end position="968"/>
    </location>
</feature>
<protein>
    <recommendedName>
        <fullName evidence="4">Proteophosphoglycan ppg4</fullName>
    </recommendedName>
</protein>